<comment type="cofactor">
    <cofactor evidence="1">
        <name>Zn(2+)</name>
        <dbReference type="ChEBI" id="CHEBI:29105"/>
    </cofactor>
</comment>
<name>A0A9X2KRR1_9SPHN</name>
<dbReference type="AlphaFoldDB" id="A0A9X2KRR1"/>
<keyword evidence="5 7" id="KW-1133">Transmembrane helix</keyword>
<evidence type="ECO:0000256" key="6">
    <source>
        <dbReference type="ARBA" id="ARBA00023136"/>
    </source>
</evidence>
<evidence type="ECO:0000256" key="7">
    <source>
        <dbReference type="SAM" id="Phobius"/>
    </source>
</evidence>
<evidence type="ECO:0000259" key="8">
    <source>
        <dbReference type="Pfam" id="PF02163"/>
    </source>
</evidence>
<feature type="transmembrane region" description="Helical" evidence="7">
    <location>
        <begin position="132"/>
        <end position="155"/>
    </location>
</feature>
<keyword evidence="10" id="KW-1185">Reference proteome</keyword>
<keyword evidence="4 7" id="KW-0812">Transmembrane</keyword>
<feature type="transmembrane region" description="Helical" evidence="7">
    <location>
        <begin position="102"/>
        <end position="126"/>
    </location>
</feature>
<dbReference type="Proteomes" id="UP001139486">
    <property type="component" value="Unassembled WGS sequence"/>
</dbReference>
<evidence type="ECO:0000256" key="2">
    <source>
        <dbReference type="ARBA" id="ARBA00004141"/>
    </source>
</evidence>
<reference evidence="9" key="1">
    <citation type="submission" date="2022-05" db="EMBL/GenBank/DDBJ databases">
        <title>Sphingomonas sp. strain RP10 Genome sequencing and assembly.</title>
        <authorList>
            <person name="Kim I."/>
        </authorList>
    </citation>
    <scope>NUCLEOTIDE SEQUENCE</scope>
    <source>
        <strain evidence="9">RP10</strain>
    </source>
</reference>
<feature type="transmembrane region" description="Helical" evidence="7">
    <location>
        <begin position="25"/>
        <end position="43"/>
    </location>
</feature>
<proteinExistence type="inferred from homology"/>
<evidence type="ECO:0000256" key="4">
    <source>
        <dbReference type="ARBA" id="ARBA00022692"/>
    </source>
</evidence>
<dbReference type="InterPro" id="IPR008915">
    <property type="entry name" value="Peptidase_M50"/>
</dbReference>
<evidence type="ECO:0000313" key="10">
    <source>
        <dbReference type="Proteomes" id="UP001139486"/>
    </source>
</evidence>
<evidence type="ECO:0000256" key="3">
    <source>
        <dbReference type="ARBA" id="ARBA00007931"/>
    </source>
</evidence>
<accession>A0A9X2KRR1</accession>
<dbReference type="GO" id="GO:0006508">
    <property type="term" value="P:proteolysis"/>
    <property type="evidence" value="ECO:0007669"/>
    <property type="project" value="InterPro"/>
</dbReference>
<dbReference type="EMBL" id="JAMLDY010000024">
    <property type="protein sequence ID" value="MCP3736317.1"/>
    <property type="molecule type" value="Genomic_DNA"/>
</dbReference>
<evidence type="ECO:0000256" key="5">
    <source>
        <dbReference type="ARBA" id="ARBA00022989"/>
    </source>
</evidence>
<sequence length="204" mass="22644">MKIVIAGWIVGFIVLVSWTGNQGRMWLAFVAMAVIGFAAVTLHEAGHVLGGWATGARLSVFSVWPIQLRLDPFALGRMRRANEGDIGGYVRMIYDRPTWRRWVWMIAGGPVANIAAALMLAVWASHYPAYTAWWAIGWAAAVVSVTLGGANLLPFQCRRGVPLKSSDGAWLRLAWQLHLRDRQRRQRRLRCLATSGLPSKPLGL</sequence>
<dbReference type="Pfam" id="PF02163">
    <property type="entry name" value="Peptidase_M50"/>
    <property type="match status" value="1"/>
</dbReference>
<evidence type="ECO:0000313" key="9">
    <source>
        <dbReference type="EMBL" id="MCP3736317.1"/>
    </source>
</evidence>
<organism evidence="9 10">
    <name type="scientific">Sphingomonas liriopis</name>
    <dbReference type="NCBI Taxonomy" id="2949094"/>
    <lineage>
        <taxon>Bacteria</taxon>
        <taxon>Pseudomonadati</taxon>
        <taxon>Pseudomonadota</taxon>
        <taxon>Alphaproteobacteria</taxon>
        <taxon>Sphingomonadales</taxon>
        <taxon>Sphingomonadaceae</taxon>
        <taxon>Sphingomonas</taxon>
    </lineage>
</organism>
<protein>
    <recommendedName>
        <fullName evidence="8">Peptidase M50 domain-containing protein</fullName>
    </recommendedName>
</protein>
<evidence type="ECO:0000256" key="1">
    <source>
        <dbReference type="ARBA" id="ARBA00001947"/>
    </source>
</evidence>
<feature type="transmembrane region" description="Helical" evidence="7">
    <location>
        <begin position="49"/>
        <end position="70"/>
    </location>
</feature>
<keyword evidence="6 7" id="KW-0472">Membrane</keyword>
<dbReference type="RefSeq" id="WP_254290307.1">
    <property type="nucleotide sequence ID" value="NZ_JAMLDY010000024.1"/>
</dbReference>
<dbReference type="GO" id="GO:0016020">
    <property type="term" value="C:membrane"/>
    <property type="evidence" value="ECO:0007669"/>
    <property type="project" value="UniProtKB-SubCell"/>
</dbReference>
<feature type="domain" description="Peptidase M50" evidence="8">
    <location>
        <begin position="37"/>
        <end position="124"/>
    </location>
</feature>
<gene>
    <name evidence="9" type="ORF">M9979_15720</name>
</gene>
<comment type="caution">
    <text evidence="9">The sequence shown here is derived from an EMBL/GenBank/DDBJ whole genome shotgun (WGS) entry which is preliminary data.</text>
</comment>
<comment type="similarity">
    <text evidence="3">Belongs to the peptidase M50B family.</text>
</comment>
<comment type="subcellular location">
    <subcellularLocation>
        <location evidence="2">Membrane</location>
        <topology evidence="2">Multi-pass membrane protein</topology>
    </subcellularLocation>
</comment>